<organism evidence="2 3">
    <name type="scientific">Neoroseomonas soli</name>
    <dbReference type="NCBI Taxonomy" id="1081025"/>
    <lineage>
        <taxon>Bacteria</taxon>
        <taxon>Pseudomonadati</taxon>
        <taxon>Pseudomonadota</taxon>
        <taxon>Alphaproteobacteria</taxon>
        <taxon>Acetobacterales</taxon>
        <taxon>Acetobacteraceae</taxon>
        <taxon>Neoroseomonas</taxon>
    </lineage>
</organism>
<dbReference type="AlphaFoldDB" id="A0A9X9X1X5"/>
<keyword evidence="1" id="KW-1133">Transmembrane helix</keyword>
<dbReference type="EMBL" id="JAAEDM010000070">
    <property type="protein sequence ID" value="MBR0673404.1"/>
    <property type="molecule type" value="Genomic_DNA"/>
</dbReference>
<protein>
    <submittedName>
        <fullName evidence="2">Uncharacterized protein</fullName>
    </submittedName>
</protein>
<comment type="caution">
    <text evidence="2">The sequence shown here is derived from an EMBL/GenBank/DDBJ whole genome shotgun (WGS) entry which is preliminary data.</text>
</comment>
<dbReference type="RefSeq" id="WP_211863811.1">
    <property type="nucleotide sequence ID" value="NZ_JAAEDM010000070.1"/>
</dbReference>
<proteinExistence type="predicted"/>
<name>A0A9X9X1X5_9PROT</name>
<keyword evidence="1" id="KW-0472">Membrane</keyword>
<accession>A0A9X9X1X5</accession>
<feature type="transmembrane region" description="Helical" evidence="1">
    <location>
        <begin position="30"/>
        <end position="51"/>
    </location>
</feature>
<evidence type="ECO:0000313" key="2">
    <source>
        <dbReference type="EMBL" id="MBR0673404.1"/>
    </source>
</evidence>
<keyword evidence="1" id="KW-0812">Transmembrane</keyword>
<reference evidence="2" key="1">
    <citation type="submission" date="2020-01" db="EMBL/GenBank/DDBJ databases">
        <authorList>
            <person name="Rat A."/>
        </authorList>
    </citation>
    <scope>NUCLEOTIDE SEQUENCE</scope>
    <source>
        <strain evidence="2">LMG 31231</strain>
    </source>
</reference>
<reference evidence="2" key="2">
    <citation type="journal article" date="2021" name="Syst. Appl. Microbiol.">
        <title>Roseomonas hellenica sp. nov., isolated from roots of wild-growing Alkanna tinctoria.</title>
        <authorList>
            <person name="Rat A."/>
            <person name="Naranjo H.D."/>
            <person name="Lebbe L."/>
            <person name="Cnockaert M."/>
            <person name="Krigas N."/>
            <person name="Grigoriadou K."/>
            <person name="Maloupa E."/>
            <person name="Willems A."/>
        </authorList>
    </citation>
    <scope>NUCLEOTIDE SEQUENCE</scope>
    <source>
        <strain evidence="2">LMG 31231</strain>
    </source>
</reference>
<evidence type="ECO:0000313" key="3">
    <source>
        <dbReference type="Proteomes" id="UP001138751"/>
    </source>
</evidence>
<dbReference type="Proteomes" id="UP001138751">
    <property type="component" value="Unassembled WGS sequence"/>
</dbReference>
<sequence>MSGNIDQPITLAPSDAVREPWRAEHVGQGFAIGVLLALPLWALIVGVAWAVL</sequence>
<keyword evidence="3" id="KW-1185">Reference proteome</keyword>
<evidence type="ECO:0000256" key="1">
    <source>
        <dbReference type="SAM" id="Phobius"/>
    </source>
</evidence>
<gene>
    <name evidence="2" type="ORF">GXW76_19680</name>
</gene>